<evidence type="ECO:0000256" key="3">
    <source>
        <dbReference type="ARBA" id="ARBA00023274"/>
    </source>
</evidence>
<sequence>MLLKNIFRPIVSCGMGLMKGYSPSLIMTRSLMKTHKATAKRWRKNAHGYKRGIAGRNHGNCGWSKRSLKALTGRKEASSAYIKHLKRLLPYH</sequence>
<name>A0AAN7WNX5_9SACH</name>
<dbReference type="InterPro" id="IPR037229">
    <property type="entry name" value="Ribosomal_bL35_sf"/>
</dbReference>
<keyword evidence="5" id="KW-1185">Reference proteome</keyword>
<dbReference type="Proteomes" id="UP001306508">
    <property type="component" value="Unassembled WGS sequence"/>
</dbReference>
<comment type="caution">
    <text evidence="4">The sequence shown here is derived from an EMBL/GenBank/DDBJ whole genome shotgun (WGS) entry which is preliminary data.</text>
</comment>
<keyword evidence="3" id="KW-0687">Ribonucleoprotein</keyword>
<evidence type="ECO:0000313" key="4">
    <source>
        <dbReference type="EMBL" id="KAK5781705.1"/>
    </source>
</evidence>
<dbReference type="GO" id="GO:0003735">
    <property type="term" value="F:structural constituent of ribosome"/>
    <property type="evidence" value="ECO:0007669"/>
    <property type="project" value="InterPro"/>
</dbReference>
<dbReference type="EMBL" id="JAWIZZ010000031">
    <property type="protein sequence ID" value="KAK5781705.1"/>
    <property type="molecule type" value="Genomic_DNA"/>
</dbReference>
<dbReference type="GO" id="GO:0015934">
    <property type="term" value="C:large ribosomal subunit"/>
    <property type="evidence" value="ECO:0007669"/>
    <property type="project" value="TreeGrafter"/>
</dbReference>
<dbReference type="SUPFAM" id="SSF143034">
    <property type="entry name" value="L35p-like"/>
    <property type="match status" value="1"/>
</dbReference>
<dbReference type="InterPro" id="IPR021137">
    <property type="entry name" value="Ribosomal_bL35-like"/>
</dbReference>
<evidence type="ECO:0000256" key="1">
    <source>
        <dbReference type="ARBA" id="ARBA00006598"/>
    </source>
</evidence>
<proteinExistence type="inferred from homology"/>
<gene>
    <name evidence="4" type="ORF">RI543_000891</name>
</gene>
<dbReference type="GO" id="GO:0006412">
    <property type="term" value="P:translation"/>
    <property type="evidence" value="ECO:0007669"/>
    <property type="project" value="InterPro"/>
</dbReference>
<protein>
    <recommendedName>
        <fullName evidence="6">50S ribosomal protein L35</fullName>
    </recommendedName>
</protein>
<dbReference type="AlphaFoldDB" id="A0AAN7WNX5"/>
<dbReference type="PANTHER" id="PTHR33343">
    <property type="entry name" value="54S RIBOSOMAL PROTEIN BL35M"/>
    <property type="match status" value="1"/>
</dbReference>
<evidence type="ECO:0008006" key="6">
    <source>
        <dbReference type="Google" id="ProtNLM"/>
    </source>
</evidence>
<keyword evidence="2" id="KW-0689">Ribosomal protein</keyword>
<dbReference type="PANTHER" id="PTHR33343:SF1">
    <property type="entry name" value="LARGE RIBOSOMAL SUBUNIT PROTEIN BL35M"/>
    <property type="match status" value="1"/>
</dbReference>
<dbReference type="Gene3D" id="4.10.410.60">
    <property type="match status" value="1"/>
</dbReference>
<evidence type="ECO:0000313" key="5">
    <source>
        <dbReference type="Proteomes" id="UP001306508"/>
    </source>
</evidence>
<reference evidence="5" key="1">
    <citation type="submission" date="2023-07" db="EMBL/GenBank/DDBJ databases">
        <title>A draft genome of Kazachstania heterogenica Y-27499.</title>
        <authorList>
            <person name="Donic C."/>
            <person name="Kralova J.S."/>
            <person name="Fidel L."/>
            <person name="Ben-Dor S."/>
            <person name="Jung S."/>
        </authorList>
    </citation>
    <scope>NUCLEOTIDE SEQUENCE [LARGE SCALE GENOMIC DNA]</scope>
    <source>
        <strain evidence="5">Y27499</strain>
    </source>
</reference>
<dbReference type="Pfam" id="PF01632">
    <property type="entry name" value="Ribosomal_L35p"/>
    <property type="match status" value="1"/>
</dbReference>
<dbReference type="InterPro" id="IPR001706">
    <property type="entry name" value="Ribosomal_bL35"/>
</dbReference>
<accession>A0AAN7WNX5</accession>
<organism evidence="4 5">
    <name type="scientific">Arxiozyma heterogenica</name>
    <dbReference type="NCBI Taxonomy" id="278026"/>
    <lineage>
        <taxon>Eukaryota</taxon>
        <taxon>Fungi</taxon>
        <taxon>Dikarya</taxon>
        <taxon>Ascomycota</taxon>
        <taxon>Saccharomycotina</taxon>
        <taxon>Saccharomycetes</taxon>
        <taxon>Saccharomycetales</taxon>
        <taxon>Saccharomycetaceae</taxon>
        <taxon>Arxiozyma</taxon>
    </lineage>
</organism>
<evidence type="ECO:0000256" key="2">
    <source>
        <dbReference type="ARBA" id="ARBA00022980"/>
    </source>
</evidence>
<comment type="similarity">
    <text evidence="1">Belongs to the bacterial ribosomal protein bL35 family.</text>
</comment>